<dbReference type="OrthoDB" id="185373at2759"/>
<evidence type="ECO:0000256" key="2">
    <source>
        <dbReference type="SAM" id="MobiDB-lite"/>
    </source>
</evidence>
<dbReference type="AlphaFoldDB" id="A0A427YDU2"/>
<proteinExistence type="predicted"/>
<dbReference type="NCBIfam" id="TIGR00756">
    <property type="entry name" value="PPR"/>
    <property type="match status" value="1"/>
</dbReference>
<dbReference type="InterPro" id="IPR002885">
    <property type="entry name" value="PPR_rpt"/>
</dbReference>
<evidence type="ECO:0000313" key="4">
    <source>
        <dbReference type="Proteomes" id="UP000279259"/>
    </source>
</evidence>
<protein>
    <recommendedName>
        <fullName evidence="5">Pentacotripeptide-repeat region of PRORP domain-containing protein</fullName>
    </recommendedName>
</protein>
<dbReference type="GO" id="GO:0003729">
    <property type="term" value="F:mRNA binding"/>
    <property type="evidence" value="ECO:0007669"/>
    <property type="project" value="TreeGrafter"/>
</dbReference>
<dbReference type="PROSITE" id="PS51375">
    <property type="entry name" value="PPR"/>
    <property type="match status" value="1"/>
</dbReference>
<feature type="repeat" description="PPR" evidence="1">
    <location>
        <begin position="600"/>
        <end position="631"/>
    </location>
</feature>
<keyword evidence="4" id="KW-1185">Reference proteome</keyword>
<dbReference type="PANTHER" id="PTHR47938">
    <property type="entry name" value="RESPIRATORY COMPLEX I CHAPERONE (CIA84), PUTATIVE (AFU_ORTHOLOGUE AFUA_2G06020)-RELATED"/>
    <property type="match status" value="1"/>
</dbReference>
<feature type="region of interest" description="Disordered" evidence="2">
    <location>
        <begin position="689"/>
        <end position="721"/>
    </location>
</feature>
<sequence length="739" mass="82192">MDTLSRSPDVGALRLLAKVFTDLPKWGYAGTTKARRIMIRGLCVGGRVSDALKLARNVPANEVEWFNLLDSAVKRDPAAVDSVLEELKRHRDLTPEEYAVVFRHLRHSIPEAGVEPIRDKMVETLREMRAKDIRLDRNGGADLAGLQVRLGDLDYAQMVLSEWDMEKTKDPKLWNLAVELEMARATATATTTATATATATLTPTASSGSDGEDIAVREVVTRMINRGVAAPQRAITFFAVRHMSDTRAKRSFLGSHDVIAAIDHAEKVCRTDASATVWAEAIRLLTLDNADGGAALDAYAEARHRGVIVNVQLAQALVLPLCNASPPQVASAMGVYADLTSEPIPLKTTRDRDRLLELYTTLLRAASRAGFLDIATRLIKDLRARSLPLPPSGATSILIAIMRIAPDHHAAFGIYAHFHALNGARLSANDYSAILACFLDTKKQSPFAPPKLYLEIVQDMRRSGFRPDSQVLASLLRSYGARATGVLRSSNDPAVRASHLSSIHKAIKDLHIFLRLDELVEVDVPLLNALMDAYSRVGAYTSSFEVWGELVERRAREDPARVKELYGPSISIVLDTCGRSDQLGRARRIWAWARHHGLDNPHTWDTWVECLCRLGKLDEAVDVVCTEMKEQQAGAPGPTKETLEVLLRFAWSREDLNDVPRRVMQDFPEMWEDVSELLERKVGRLLQARKERGMAREQERDEEQRNEDELAEREDVSPEQLEQVLQRLAQAGKRGAEAN</sequence>
<evidence type="ECO:0000313" key="3">
    <source>
        <dbReference type="EMBL" id="RSH89256.1"/>
    </source>
</evidence>
<dbReference type="Gene3D" id="1.25.40.10">
    <property type="entry name" value="Tetratricopeptide repeat domain"/>
    <property type="match status" value="2"/>
</dbReference>
<dbReference type="InterPro" id="IPR011990">
    <property type="entry name" value="TPR-like_helical_dom_sf"/>
</dbReference>
<dbReference type="Pfam" id="PF01535">
    <property type="entry name" value="PPR"/>
    <property type="match status" value="3"/>
</dbReference>
<dbReference type="EMBL" id="RSCD01000014">
    <property type="protein sequence ID" value="RSH89256.1"/>
    <property type="molecule type" value="Genomic_DNA"/>
</dbReference>
<evidence type="ECO:0000256" key="1">
    <source>
        <dbReference type="PROSITE-ProRule" id="PRU00708"/>
    </source>
</evidence>
<comment type="caution">
    <text evidence="3">The sequence shown here is derived from an EMBL/GenBank/DDBJ whole genome shotgun (WGS) entry which is preliminary data.</text>
</comment>
<evidence type="ECO:0008006" key="5">
    <source>
        <dbReference type="Google" id="ProtNLM"/>
    </source>
</evidence>
<reference evidence="3 4" key="1">
    <citation type="submission" date="2018-11" db="EMBL/GenBank/DDBJ databases">
        <title>Genome sequence of Saitozyma podzolica DSM 27192.</title>
        <authorList>
            <person name="Aliyu H."/>
            <person name="Gorte O."/>
            <person name="Ochsenreither K."/>
        </authorList>
    </citation>
    <scope>NUCLEOTIDE SEQUENCE [LARGE SCALE GENOMIC DNA]</scope>
    <source>
        <strain evidence="3 4">DSM 27192</strain>
    </source>
</reference>
<dbReference type="PANTHER" id="PTHR47938:SF35">
    <property type="entry name" value="PENTATRICOPEPTIDE REPEAT-CONTAINING PROTEIN 4, MITOCHONDRIAL-RELATED"/>
    <property type="match status" value="1"/>
</dbReference>
<gene>
    <name evidence="3" type="ORF">EHS25_002368</name>
</gene>
<dbReference type="Proteomes" id="UP000279259">
    <property type="component" value="Unassembled WGS sequence"/>
</dbReference>
<accession>A0A427YDU2</accession>
<feature type="compositionally biased region" description="Basic and acidic residues" evidence="2">
    <location>
        <begin position="689"/>
        <end position="703"/>
    </location>
</feature>
<dbReference type="STRING" id="1890683.A0A427YDU2"/>
<name>A0A427YDU2_9TREE</name>
<organism evidence="3 4">
    <name type="scientific">Saitozyma podzolica</name>
    <dbReference type="NCBI Taxonomy" id="1890683"/>
    <lineage>
        <taxon>Eukaryota</taxon>
        <taxon>Fungi</taxon>
        <taxon>Dikarya</taxon>
        <taxon>Basidiomycota</taxon>
        <taxon>Agaricomycotina</taxon>
        <taxon>Tremellomycetes</taxon>
        <taxon>Tremellales</taxon>
        <taxon>Trimorphomycetaceae</taxon>
        <taxon>Saitozyma</taxon>
    </lineage>
</organism>